<dbReference type="SMART" id="SM00387">
    <property type="entry name" value="HATPase_c"/>
    <property type="match status" value="1"/>
</dbReference>
<comment type="catalytic activity">
    <reaction evidence="1">
        <text>ATP + protein L-histidine = ADP + protein N-phospho-L-histidine.</text>
        <dbReference type="EC" id="2.7.13.3"/>
    </reaction>
</comment>
<dbReference type="KEGG" id="pstg:E8M01_03435"/>
<gene>
    <name evidence="9" type="ORF">E8M01_03435</name>
</gene>
<evidence type="ECO:0000313" key="10">
    <source>
        <dbReference type="Proteomes" id="UP000298781"/>
    </source>
</evidence>
<evidence type="ECO:0000256" key="2">
    <source>
        <dbReference type="ARBA" id="ARBA00012438"/>
    </source>
</evidence>
<dbReference type="InterPro" id="IPR035965">
    <property type="entry name" value="PAS-like_dom_sf"/>
</dbReference>
<dbReference type="AlphaFoldDB" id="A0A4D7AUM4"/>
<evidence type="ECO:0000256" key="4">
    <source>
        <dbReference type="ARBA" id="ARBA00022679"/>
    </source>
</evidence>
<name>A0A4D7AUM4_9HYPH</name>
<evidence type="ECO:0000256" key="5">
    <source>
        <dbReference type="ARBA" id="ARBA00022741"/>
    </source>
</evidence>
<dbReference type="SUPFAM" id="SSF55874">
    <property type="entry name" value="ATPase domain of HSP90 chaperone/DNA topoisomerase II/histidine kinase"/>
    <property type="match status" value="1"/>
</dbReference>
<evidence type="ECO:0000256" key="3">
    <source>
        <dbReference type="ARBA" id="ARBA00022553"/>
    </source>
</evidence>
<dbReference type="Gene3D" id="3.30.565.10">
    <property type="entry name" value="Histidine kinase-like ATPase, C-terminal domain"/>
    <property type="match status" value="1"/>
</dbReference>
<dbReference type="SMART" id="SM00091">
    <property type="entry name" value="PAS"/>
    <property type="match status" value="1"/>
</dbReference>
<keyword evidence="3" id="KW-0597">Phosphoprotein</keyword>
<keyword evidence="4" id="KW-0808">Transferase</keyword>
<proteinExistence type="predicted"/>
<accession>A0A4D7AUM4</accession>
<evidence type="ECO:0000256" key="1">
    <source>
        <dbReference type="ARBA" id="ARBA00000085"/>
    </source>
</evidence>
<dbReference type="InterPro" id="IPR003594">
    <property type="entry name" value="HATPase_dom"/>
</dbReference>
<dbReference type="GO" id="GO:0005524">
    <property type="term" value="F:ATP binding"/>
    <property type="evidence" value="ECO:0007669"/>
    <property type="project" value="UniProtKB-KW"/>
</dbReference>
<sequence length="370" mass="40888">MSLEPFTGHPWPEASLAAPIDQSLVEIDEGRALAQAIVDTIREPLLVLDRDLRVVLASRSFYKIFRVNRQDVQGRPVHALGDGQWDIPELRALLDSIIRQHTVMEAYEVTRDFSAIGRRTMLLNARKLFYRDNTHTTILLAFEDVTERRAAEREMIDLLQQKETLLEEMQHRVANSLQIIASILLLKARTVQSEETRRHLQDAHQRVMSVATMQQQLQQSKTGDLIELGPYLTRLCETLAASMIGDTRTIALKVQVERGTASSSQAVSLGLIVTELVINALKHAFPSEQVDGRVVVAYDSAEPNWRLSVSDNGIGRPIGHPDKTSPGLGTSIIEALARQLGAGVGVLMDPQGTTVSITHATFASPSPTAV</sequence>
<dbReference type="InterPro" id="IPR011495">
    <property type="entry name" value="Sig_transdc_His_kin_sub2_dim/P"/>
</dbReference>
<keyword evidence="5" id="KW-0547">Nucleotide-binding</keyword>
<evidence type="ECO:0000256" key="7">
    <source>
        <dbReference type="ARBA" id="ARBA00022840"/>
    </source>
</evidence>
<dbReference type="Pfam" id="PF07568">
    <property type="entry name" value="HisKA_2"/>
    <property type="match status" value="1"/>
</dbReference>
<protein>
    <recommendedName>
        <fullName evidence="2">histidine kinase</fullName>
        <ecNumber evidence="2">2.7.13.3</ecNumber>
    </recommendedName>
</protein>
<dbReference type="GO" id="GO:0004673">
    <property type="term" value="F:protein histidine kinase activity"/>
    <property type="evidence" value="ECO:0007669"/>
    <property type="project" value="UniProtKB-EC"/>
</dbReference>
<dbReference type="EC" id="2.7.13.3" evidence="2"/>
<reference evidence="9 10" key="1">
    <citation type="submission" date="2019-04" db="EMBL/GenBank/DDBJ databases">
        <title>Phreatobacter aquaticus sp. nov.</title>
        <authorList>
            <person name="Choi A."/>
        </authorList>
    </citation>
    <scope>NUCLEOTIDE SEQUENCE [LARGE SCALE GENOMIC DNA]</scope>
    <source>
        <strain evidence="9 10">KCTC 52518</strain>
    </source>
</reference>
<dbReference type="RefSeq" id="WP_136958829.1">
    <property type="nucleotide sequence ID" value="NZ_CP039690.1"/>
</dbReference>
<dbReference type="PANTHER" id="PTHR41523">
    <property type="entry name" value="TWO-COMPONENT SYSTEM SENSOR PROTEIN"/>
    <property type="match status" value="1"/>
</dbReference>
<dbReference type="Pfam" id="PF08448">
    <property type="entry name" value="PAS_4"/>
    <property type="match status" value="1"/>
</dbReference>
<evidence type="ECO:0000256" key="6">
    <source>
        <dbReference type="ARBA" id="ARBA00022777"/>
    </source>
</evidence>
<dbReference type="InterPro" id="IPR000014">
    <property type="entry name" value="PAS"/>
</dbReference>
<dbReference type="PROSITE" id="PS50109">
    <property type="entry name" value="HIS_KIN"/>
    <property type="match status" value="1"/>
</dbReference>
<dbReference type="Proteomes" id="UP000298781">
    <property type="component" value="Chromosome"/>
</dbReference>
<dbReference type="SUPFAM" id="SSF55785">
    <property type="entry name" value="PYP-like sensor domain (PAS domain)"/>
    <property type="match status" value="1"/>
</dbReference>
<dbReference type="Gene3D" id="3.30.450.20">
    <property type="entry name" value="PAS domain"/>
    <property type="match status" value="1"/>
</dbReference>
<dbReference type="PANTHER" id="PTHR41523:SF8">
    <property type="entry name" value="ETHYLENE RESPONSE SENSOR PROTEIN"/>
    <property type="match status" value="1"/>
</dbReference>
<dbReference type="InterPro" id="IPR036890">
    <property type="entry name" value="HATPase_C_sf"/>
</dbReference>
<dbReference type="InterPro" id="IPR005467">
    <property type="entry name" value="His_kinase_dom"/>
</dbReference>
<dbReference type="EMBL" id="CP039690">
    <property type="protein sequence ID" value="QCI63371.1"/>
    <property type="molecule type" value="Genomic_DNA"/>
</dbReference>
<keyword evidence="10" id="KW-1185">Reference proteome</keyword>
<evidence type="ECO:0000313" key="9">
    <source>
        <dbReference type="EMBL" id="QCI63371.1"/>
    </source>
</evidence>
<dbReference type="InterPro" id="IPR013656">
    <property type="entry name" value="PAS_4"/>
</dbReference>
<keyword evidence="6" id="KW-0418">Kinase</keyword>
<keyword evidence="7" id="KW-0067">ATP-binding</keyword>
<dbReference type="OrthoDB" id="7297573at2"/>
<dbReference type="Pfam" id="PF02518">
    <property type="entry name" value="HATPase_c"/>
    <property type="match status" value="1"/>
</dbReference>
<evidence type="ECO:0000259" key="8">
    <source>
        <dbReference type="PROSITE" id="PS50109"/>
    </source>
</evidence>
<feature type="domain" description="Histidine kinase" evidence="8">
    <location>
        <begin position="168"/>
        <end position="363"/>
    </location>
</feature>
<dbReference type="CDD" id="cd00130">
    <property type="entry name" value="PAS"/>
    <property type="match status" value="1"/>
</dbReference>
<organism evidence="9 10">
    <name type="scientific">Phreatobacter stygius</name>
    <dbReference type="NCBI Taxonomy" id="1940610"/>
    <lineage>
        <taxon>Bacteria</taxon>
        <taxon>Pseudomonadati</taxon>
        <taxon>Pseudomonadota</taxon>
        <taxon>Alphaproteobacteria</taxon>
        <taxon>Hyphomicrobiales</taxon>
        <taxon>Phreatobacteraceae</taxon>
        <taxon>Phreatobacter</taxon>
    </lineage>
</organism>
<dbReference type="NCBIfam" id="TIGR00229">
    <property type="entry name" value="sensory_box"/>
    <property type="match status" value="1"/>
</dbReference>